<dbReference type="SUPFAM" id="SSF50129">
    <property type="entry name" value="GroES-like"/>
    <property type="match status" value="1"/>
</dbReference>
<dbReference type="OrthoDB" id="3941538at2759"/>
<comment type="cofactor">
    <cofactor evidence="1 6">
        <name>Zn(2+)</name>
        <dbReference type="ChEBI" id="CHEBI:29105"/>
    </cofactor>
</comment>
<reference evidence="8" key="1">
    <citation type="submission" date="2022-11" db="EMBL/GenBank/DDBJ databases">
        <authorList>
            <person name="Petersen C."/>
        </authorList>
    </citation>
    <scope>NUCLEOTIDE SEQUENCE</scope>
    <source>
        <strain evidence="8">IBT 29864</strain>
    </source>
</reference>
<organism evidence="8 9">
    <name type="scientific">Penicillium cataractarum</name>
    <dbReference type="NCBI Taxonomy" id="2100454"/>
    <lineage>
        <taxon>Eukaryota</taxon>
        <taxon>Fungi</taxon>
        <taxon>Dikarya</taxon>
        <taxon>Ascomycota</taxon>
        <taxon>Pezizomycotina</taxon>
        <taxon>Eurotiomycetes</taxon>
        <taxon>Eurotiomycetidae</taxon>
        <taxon>Eurotiales</taxon>
        <taxon>Aspergillaceae</taxon>
        <taxon>Penicillium</taxon>
    </lineage>
</organism>
<dbReference type="InterPro" id="IPR013149">
    <property type="entry name" value="ADH-like_C"/>
</dbReference>
<evidence type="ECO:0000259" key="7">
    <source>
        <dbReference type="SMART" id="SM00829"/>
    </source>
</evidence>
<dbReference type="CDD" id="cd08233">
    <property type="entry name" value="butanediol_DH_like"/>
    <property type="match status" value="1"/>
</dbReference>
<evidence type="ECO:0000256" key="6">
    <source>
        <dbReference type="RuleBase" id="RU361277"/>
    </source>
</evidence>
<evidence type="ECO:0000256" key="2">
    <source>
        <dbReference type="ARBA" id="ARBA00008072"/>
    </source>
</evidence>
<comment type="caution">
    <text evidence="8">The sequence shown here is derived from an EMBL/GenBank/DDBJ whole genome shotgun (WGS) entry which is preliminary data.</text>
</comment>
<dbReference type="EMBL" id="JAPZBS010000005">
    <property type="protein sequence ID" value="KAJ5371112.1"/>
    <property type="molecule type" value="Genomic_DNA"/>
</dbReference>
<evidence type="ECO:0000256" key="3">
    <source>
        <dbReference type="ARBA" id="ARBA00022723"/>
    </source>
</evidence>
<dbReference type="GeneID" id="81439312"/>
<dbReference type="InterPro" id="IPR036291">
    <property type="entry name" value="NAD(P)-bd_dom_sf"/>
</dbReference>
<reference evidence="8" key="2">
    <citation type="journal article" date="2023" name="IMA Fungus">
        <title>Comparative genomic study of the Penicillium genus elucidates a diverse pangenome and 15 lateral gene transfer events.</title>
        <authorList>
            <person name="Petersen C."/>
            <person name="Sorensen T."/>
            <person name="Nielsen M.R."/>
            <person name="Sondergaard T.E."/>
            <person name="Sorensen J.L."/>
            <person name="Fitzpatrick D.A."/>
            <person name="Frisvad J.C."/>
            <person name="Nielsen K.L."/>
        </authorList>
    </citation>
    <scope>NUCLEOTIDE SEQUENCE</scope>
    <source>
        <strain evidence="8">IBT 29864</strain>
    </source>
</reference>
<evidence type="ECO:0000256" key="4">
    <source>
        <dbReference type="ARBA" id="ARBA00022833"/>
    </source>
</evidence>
<keyword evidence="5" id="KW-0560">Oxidoreductase</keyword>
<dbReference type="Pfam" id="PF08240">
    <property type="entry name" value="ADH_N"/>
    <property type="match status" value="1"/>
</dbReference>
<keyword evidence="3 6" id="KW-0479">Metal-binding</keyword>
<evidence type="ECO:0000313" key="9">
    <source>
        <dbReference type="Proteomes" id="UP001147782"/>
    </source>
</evidence>
<dbReference type="AlphaFoldDB" id="A0A9W9V715"/>
<keyword evidence="9" id="KW-1185">Reference proteome</keyword>
<dbReference type="GO" id="GO:0008270">
    <property type="term" value="F:zinc ion binding"/>
    <property type="evidence" value="ECO:0007669"/>
    <property type="project" value="InterPro"/>
</dbReference>
<gene>
    <name evidence="8" type="ORF">N7496_007204</name>
</gene>
<dbReference type="Pfam" id="PF00107">
    <property type="entry name" value="ADH_zinc_N"/>
    <property type="match status" value="1"/>
</dbReference>
<dbReference type="SUPFAM" id="SSF51735">
    <property type="entry name" value="NAD(P)-binding Rossmann-fold domains"/>
    <property type="match status" value="1"/>
</dbReference>
<dbReference type="PROSITE" id="PS00059">
    <property type="entry name" value="ADH_ZINC"/>
    <property type="match status" value="1"/>
</dbReference>
<dbReference type="InterPro" id="IPR013154">
    <property type="entry name" value="ADH-like_N"/>
</dbReference>
<dbReference type="GO" id="GO:0000721">
    <property type="term" value="F:(R,R)-butanediol dehydrogenase activity"/>
    <property type="evidence" value="ECO:0007669"/>
    <property type="project" value="TreeGrafter"/>
</dbReference>
<dbReference type="PANTHER" id="PTHR43161">
    <property type="entry name" value="SORBITOL DEHYDROGENASE"/>
    <property type="match status" value="1"/>
</dbReference>
<evidence type="ECO:0000256" key="1">
    <source>
        <dbReference type="ARBA" id="ARBA00001947"/>
    </source>
</evidence>
<comment type="similarity">
    <text evidence="2 6">Belongs to the zinc-containing alcohol dehydrogenase family.</text>
</comment>
<dbReference type="PANTHER" id="PTHR43161:SF23">
    <property type="entry name" value="(R,R)-BUTANEDIOL DEHYDROGENASE-RELATED"/>
    <property type="match status" value="1"/>
</dbReference>
<dbReference type="InterPro" id="IPR020843">
    <property type="entry name" value="ER"/>
</dbReference>
<name>A0A9W9V715_9EURO</name>
<dbReference type="Gene3D" id="3.90.180.10">
    <property type="entry name" value="Medium-chain alcohol dehydrogenases, catalytic domain"/>
    <property type="match status" value="1"/>
</dbReference>
<evidence type="ECO:0000313" key="8">
    <source>
        <dbReference type="EMBL" id="KAJ5371112.1"/>
    </source>
</evidence>
<protein>
    <recommendedName>
        <fullName evidence="7">Enoyl reductase (ER) domain-containing protein</fullName>
    </recommendedName>
</protein>
<dbReference type="Proteomes" id="UP001147782">
    <property type="component" value="Unassembled WGS sequence"/>
</dbReference>
<dbReference type="SMART" id="SM00829">
    <property type="entry name" value="PKS_ER"/>
    <property type="match status" value="1"/>
</dbReference>
<dbReference type="Gene3D" id="3.40.50.720">
    <property type="entry name" value="NAD(P)-binding Rossmann-like Domain"/>
    <property type="match status" value="1"/>
</dbReference>
<dbReference type="GO" id="GO:0034079">
    <property type="term" value="P:butanediol biosynthetic process"/>
    <property type="evidence" value="ECO:0007669"/>
    <property type="project" value="TreeGrafter"/>
</dbReference>
<feature type="domain" description="Enoyl reductase (ER)" evidence="7">
    <location>
        <begin position="8"/>
        <end position="363"/>
    </location>
</feature>
<sequence length="367" mass="39103">MRAVRYHGREDVRVDDVPEPVCGSGQVKLLPRGVWISHHPKIKPAFVGICGSDLHEYMGGPHAVPRTPHPLTGEKLPTTLGHEFSGIIEEVGTDVTDLKVGDKVAVKPNLSDGTCRSCSMGRVNCCDQLGFIRYSGSAGGLSDHIVVDRKHAIQLPESIPLEIGALVEPLSVAWHAVNRSPLQKGDTALVIGAGPIGLAIVQVLRAREIDTIIVVEVSKRRREFAATFGASHILDPTEVDAVAEIRAITGDFKGASVAFESSGVQAGLDTAMAGTRVRGTTVIVSLWEKKPVLDAIAVVLGEKHIAGAAVYDEGDFAGVIGAIESGKIQPQSMITSTIPMEEIVEKGFKALIHEKDQHIKILVDISA</sequence>
<dbReference type="InterPro" id="IPR011032">
    <property type="entry name" value="GroES-like_sf"/>
</dbReference>
<dbReference type="InterPro" id="IPR002328">
    <property type="entry name" value="ADH_Zn_CS"/>
</dbReference>
<proteinExistence type="inferred from homology"/>
<accession>A0A9W9V715</accession>
<dbReference type="GO" id="GO:0005737">
    <property type="term" value="C:cytoplasm"/>
    <property type="evidence" value="ECO:0007669"/>
    <property type="project" value="TreeGrafter"/>
</dbReference>
<keyword evidence="4 6" id="KW-0862">Zinc</keyword>
<dbReference type="RefSeq" id="XP_056555546.1">
    <property type="nucleotide sequence ID" value="XM_056700133.1"/>
</dbReference>
<evidence type="ECO:0000256" key="5">
    <source>
        <dbReference type="ARBA" id="ARBA00023002"/>
    </source>
</evidence>